<feature type="compositionally biased region" description="Polar residues" evidence="2">
    <location>
        <begin position="953"/>
        <end position="981"/>
    </location>
</feature>
<feature type="compositionally biased region" description="Polar residues" evidence="2">
    <location>
        <begin position="359"/>
        <end position="370"/>
    </location>
</feature>
<dbReference type="PANTHER" id="PTHR11188:SF17">
    <property type="entry name" value="FI21816P1"/>
    <property type="match status" value="1"/>
</dbReference>
<feature type="compositionally biased region" description="Polar residues" evidence="2">
    <location>
        <begin position="1031"/>
        <end position="1040"/>
    </location>
</feature>
<evidence type="ECO:0000259" key="3">
    <source>
        <dbReference type="SMART" id="SM01017"/>
    </source>
</evidence>
<feature type="domain" description="Arrestin C-terminal-like" evidence="3">
    <location>
        <begin position="187"/>
        <end position="335"/>
    </location>
</feature>
<feature type="compositionally biased region" description="Pro residues" evidence="2">
    <location>
        <begin position="433"/>
        <end position="446"/>
    </location>
</feature>
<dbReference type="PANTHER" id="PTHR11188">
    <property type="entry name" value="ARRESTIN DOMAIN CONTAINING PROTEIN"/>
    <property type="match status" value="1"/>
</dbReference>
<dbReference type="InterPro" id="IPR014752">
    <property type="entry name" value="Arrestin-like_C"/>
</dbReference>
<feature type="compositionally biased region" description="Basic and acidic residues" evidence="2">
    <location>
        <begin position="924"/>
        <end position="935"/>
    </location>
</feature>
<feature type="compositionally biased region" description="Acidic residues" evidence="2">
    <location>
        <begin position="685"/>
        <end position="699"/>
    </location>
</feature>
<dbReference type="Pfam" id="PF00339">
    <property type="entry name" value="Arrestin_N"/>
    <property type="match status" value="1"/>
</dbReference>
<evidence type="ECO:0000313" key="5">
    <source>
        <dbReference type="Proteomes" id="UP000887568"/>
    </source>
</evidence>
<dbReference type="InterPro" id="IPR014756">
    <property type="entry name" value="Ig_E-set"/>
</dbReference>
<dbReference type="Proteomes" id="UP000887568">
    <property type="component" value="Unplaced"/>
</dbReference>
<protein>
    <recommendedName>
        <fullName evidence="3">Arrestin C-terminal-like domain-containing protein</fullName>
    </recommendedName>
</protein>
<dbReference type="OrthoDB" id="2333384at2759"/>
<feature type="compositionally biased region" description="Basic and acidic residues" evidence="2">
    <location>
        <begin position="467"/>
        <end position="480"/>
    </location>
</feature>
<dbReference type="RefSeq" id="XP_038062071.1">
    <property type="nucleotide sequence ID" value="XM_038206143.1"/>
</dbReference>
<dbReference type="SUPFAM" id="SSF81296">
    <property type="entry name" value="E set domains"/>
    <property type="match status" value="2"/>
</dbReference>
<dbReference type="SMART" id="SM01017">
    <property type="entry name" value="Arrestin_C"/>
    <property type="match status" value="1"/>
</dbReference>
<accession>A0A914AEY1</accession>
<dbReference type="Pfam" id="PF02752">
    <property type="entry name" value="Arrestin_C"/>
    <property type="match status" value="1"/>
</dbReference>
<feature type="region of interest" description="Disordered" evidence="2">
    <location>
        <begin position="620"/>
        <end position="1057"/>
    </location>
</feature>
<evidence type="ECO:0000256" key="2">
    <source>
        <dbReference type="SAM" id="MobiDB-lite"/>
    </source>
</evidence>
<dbReference type="InterPro" id="IPR011021">
    <property type="entry name" value="Arrestin-like_N"/>
</dbReference>
<feature type="compositionally biased region" description="Basic and acidic residues" evidence="2">
    <location>
        <begin position="826"/>
        <end position="837"/>
    </location>
</feature>
<feature type="compositionally biased region" description="Basic and acidic residues" evidence="2">
    <location>
        <begin position="857"/>
        <end position="876"/>
    </location>
</feature>
<dbReference type="GeneID" id="119732575"/>
<feature type="compositionally biased region" description="Polar residues" evidence="2">
    <location>
        <begin position="408"/>
        <end position="425"/>
    </location>
</feature>
<organism evidence="4 5">
    <name type="scientific">Patiria miniata</name>
    <name type="common">Bat star</name>
    <name type="synonym">Asterina miniata</name>
    <dbReference type="NCBI Taxonomy" id="46514"/>
    <lineage>
        <taxon>Eukaryota</taxon>
        <taxon>Metazoa</taxon>
        <taxon>Echinodermata</taxon>
        <taxon>Eleutherozoa</taxon>
        <taxon>Asterozoa</taxon>
        <taxon>Asteroidea</taxon>
        <taxon>Valvatacea</taxon>
        <taxon>Valvatida</taxon>
        <taxon>Asterinidae</taxon>
        <taxon>Patiria</taxon>
    </lineage>
</organism>
<feature type="compositionally biased region" description="Polar residues" evidence="2">
    <location>
        <begin position="909"/>
        <end position="920"/>
    </location>
</feature>
<dbReference type="GO" id="GO:0015031">
    <property type="term" value="P:protein transport"/>
    <property type="evidence" value="ECO:0007669"/>
    <property type="project" value="TreeGrafter"/>
</dbReference>
<dbReference type="AlphaFoldDB" id="A0A914AEY1"/>
<dbReference type="InterPro" id="IPR011022">
    <property type="entry name" value="Arrestin_C-like"/>
</dbReference>
<feature type="compositionally biased region" description="Polar residues" evidence="2">
    <location>
        <begin position="389"/>
        <end position="400"/>
    </location>
</feature>
<evidence type="ECO:0000256" key="1">
    <source>
        <dbReference type="ARBA" id="ARBA00005298"/>
    </source>
</evidence>
<feature type="compositionally biased region" description="Polar residues" evidence="2">
    <location>
        <begin position="728"/>
        <end position="747"/>
    </location>
</feature>
<evidence type="ECO:0000313" key="4">
    <source>
        <dbReference type="EnsemblMetazoa" id="XP_038062071.1"/>
    </source>
</evidence>
<dbReference type="EnsemblMetazoa" id="XM_038206143.1">
    <property type="protein sequence ID" value="XP_038062071.1"/>
    <property type="gene ID" value="LOC119732575"/>
</dbReference>
<keyword evidence="5" id="KW-1185">Reference proteome</keyword>
<feature type="compositionally biased region" description="Polar residues" evidence="2">
    <location>
        <begin position="664"/>
        <end position="676"/>
    </location>
</feature>
<proteinExistence type="inferred from homology"/>
<name>A0A914AEY1_PATMI</name>
<feature type="compositionally biased region" description="Low complexity" evidence="2">
    <location>
        <begin position="982"/>
        <end position="991"/>
    </location>
</feature>
<feature type="region of interest" description="Disordered" evidence="2">
    <location>
        <begin position="342"/>
        <end position="370"/>
    </location>
</feature>
<feature type="compositionally biased region" description="Polar residues" evidence="2">
    <location>
        <begin position="636"/>
        <end position="645"/>
    </location>
</feature>
<feature type="region of interest" description="Disordered" evidence="2">
    <location>
        <begin position="384"/>
        <end position="562"/>
    </location>
</feature>
<dbReference type="InterPro" id="IPR050357">
    <property type="entry name" value="Arrestin_domain-protein"/>
</dbReference>
<feature type="compositionally biased region" description="Polar residues" evidence="2">
    <location>
        <begin position="838"/>
        <end position="850"/>
    </location>
</feature>
<feature type="compositionally biased region" description="Basic and acidic residues" evidence="2">
    <location>
        <begin position="1044"/>
        <end position="1055"/>
    </location>
</feature>
<dbReference type="Gene3D" id="2.60.40.640">
    <property type="match status" value="2"/>
</dbReference>
<reference evidence="4" key="1">
    <citation type="submission" date="2022-11" db="UniProtKB">
        <authorList>
            <consortium name="EnsemblMetazoa"/>
        </authorList>
    </citation>
    <scope>IDENTIFICATION</scope>
</reference>
<feature type="compositionally biased region" description="Basic and acidic residues" evidence="2">
    <location>
        <begin position="754"/>
        <end position="781"/>
    </location>
</feature>
<feature type="compositionally biased region" description="Basic and acidic residues" evidence="2">
    <location>
        <begin position="538"/>
        <end position="556"/>
    </location>
</feature>
<comment type="similarity">
    <text evidence="1">Belongs to the arrestin family.</text>
</comment>
<dbReference type="GO" id="GO:0005737">
    <property type="term" value="C:cytoplasm"/>
    <property type="evidence" value="ECO:0007669"/>
    <property type="project" value="TreeGrafter"/>
</dbReference>
<sequence>MGRIRTFDIVVDANGVAEVRGVPIYRPGGHVTGVVHLALNTPREDIGEISIKLQGRAKTNWSEVVRSGRSVIGDQPVTYTGTETYIDEKISLWKQTHSHQRLNRGPFQFPFQFQIPNENLPTAYEGTSGSVLYNLKCEISGESSLSYAKTIKTIGIAGRPLDLNSVPSAMLPIHGESETLMSSLCCITGSIKVIASADKRAYIPGETAYITAIIHGSSGTRYEVDLKLVEEATFRGTGSVFTSPGVSVARPGSCQRSRVVFRKKTSGVLQRQGQTTIQREPLIIPDFKPLVDSGFQGCSIIDVNYFISINPILSRLRQTPDTEIQLPVTIGRVPFTALPSYHASSSHMSHPAEPPPSYETATSYRHNTPQQPNITAFVNQAYSPVADDTTPSTPRDQSGLTVELPPIASSSRSEVRANQSETQQSEDQHDGRPTPPRPPPVIPPPGYRSKAGTGIRGIVNPTFSGESRNEEDASDQEKGGEATSVERSPSDASRQQERDSIVQLEGAVLHSPLPPPPSFSSATEDASKESPVNTIRDSQQDNLRRPNQDERRDRALSQDSLTVPYFLPAYERQLLGRVTSEENIEEEAEPVGVRLHSFFLPISQESDLDLDSLVDPTEVASIDRLPPPSPWKDEQPSLSVFQTPNDDVPSAPEESDKVPILEEATTTSVSETQMSVLQAIKTDAWEENTSEKDDEDDDSDKITIPDVSEVGDSKPSETSFVPFHSPEKSTTSTRNQDLNHAGSSSDFANVPFPESRETSPAKARRSGESLQRSDRPTRLELHSTNLNKQWPDGSPVSPSNESLFGNVRIVHDTSRQHSRTPSPYFHPDDGRRDRDDASSVSSFGSYTPSAHTPKERRRSDRDEDHSRAKSSDHIGGREISTLPRSKSSSGGLRESALGSLDRRKRVLKYSTSHPTPNQDARGNPSDRRHGSRTMDSHSTTRIHKAPVPLDGDPNQSRNQADMSWHPSNRTQLSSHASQDTLPPSTSPSRPSHVIISDASQAHHNLARSREDSTKKRSSYTSAIENQRDTEWQQIASSAPSSRRYHTEKVAREERPKKMKPCLAYHHLEHVEDAEDEFGSDKHRLETFV</sequence>